<dbReference type="EMBL" id="CAXIEN010000455">
    <property type="protein sequence ID" value="CAL1298150.1"/>
    <property type="molecule type" value="Genomic_DNA"/>
</dbReference>
<accession>A0AAV2BPE0</accession>
<reference evidence="1 2" key="1">
    <citation type="submission" date="2024-04" db="EMBL/GenBank/DDBJ databases">
        <authorList>
            <person name="Rising A."/>
            <person name="Reimegard J."/>
            <person name="Sonavane S."/>
            <person name="Akerstrom W."/>
            <person name="Nylinder S."/>
            <person name="Hedman E."/>
            <person name="Kallberg Y."/>
        </authorList>
    </citation>
    <scope>NUCLEOTIDE SEQUENCE [LARGE SCALE GENOMIC DNA]</scope>
</reference>
<protein>
    <submittedName>
        <fullName evidence="1">Uncharacterized protein</fullName>
    </submittedName>
</protein>
<gene>
    <name evidence="1" type="ORF">LARSCL_LOCUS20728</name>
</gene>
<comment type="caution">
    <text evidence="1">The sequence shown here is derived from an EMBL/GenBank/DDBJ whole genome shotgun (WGS) entry which is preliminary data.</text>
</comment>
<evidence type="ECO:0000313" key="1">
    <source>
        <dbReference type="EMBL" id="CAL1298150.1"/>
    </source>
</evidence>
<sequence>MFLIQVHLGPRGEGKIRRESNPLFAAAGGKIPAFTLAGLALIEKRTGQTIRHAPPLNATGAKRRKWVFAGGTAHIQAGQAVTTARDPGLMARAKVSGAHCFPPLCKDFMNHVESFVISGPPWALSQREIIMFC</sequence>
<organism evidence="1 2">
    <name type="scientific">Larinioides sclopetarius</name>
    <dbReference type="NCBI Taxonomy" id="280406"/>
    <lineage>
        <taxon>Eukaryota</taxon>
        <taxon>Metazoa</taxon>
        <taxon>Ecdysozoa</taxon>
        <taxon>Arthropoda</taxon>
        <taxon>Chelicerata</taxon>
        <taxon>Arachnida</taxon>
        <taxon>Araneae</taxon>
        <taxon>Araneomorphae</taxon>
        <taxon>Entelegynae</taxon>
        <taxon>Araneoidea</taxon>
        <taxon>Araneidae</taxon>
        <taxon>Larinioides</taxon>
    </lineage>
</organism>
<dbReference type="AlphaFoldDB" id="A0AAV2BPE0"/>
<keyword evidence="2" id="KW-1185">Reference proteome</keyword>
<dbReference type="Proteomes" id="UP001497382">
    <property type="component" value="Unassembled WGS sequence"/>
</dbReference>
<evidence type="ECO:0000313" key="2">
    <source>
        <dbReference type="Proteomes" id="UP001497382"/>
    </source>
</evidence>
<proteinExistence type="predicted"/>
<name>A0AAV2BPE0_9ARAC</name>